<dbReference type="AlphaFoldDB" id="A0A6P2D3L7"/>
<dbReference type="EMBL" id="LR593886">
    <property type="protein sequence ID" value="VTR95739.1"/>
    <property type="molecule type" value="Genomic_DNA"/>
</dbReference>
<evidence type="ECO:0000313" key="2">
    <source>
        <dbReference type="EMBL" id="VTR95739.1"/>
    </source>
</evidence>
<sequence>MTAILLAAAAVAAPVAAPTVRVTVQPMGAPKPALKYQLLPEVRELKAGNAAQWYLRSFMEQRSFFFSKEGTAQRVRYQGMTLKELASEPLSNYGGSALTQTDWGARLDTVDWQVLDRIQAEGPDLRLSELAPLHLLAASLQIRFRVEVARGEYDDAIRTAKTMFVLARHLSDYPTTAANRVGLTIADMTLDTLWEMIQQPGCPNLYWALTDLPCPLVELRKGVQGDRALVDTELRAFRDNSVLADAEVEDLVSRLSGRAGYIREQAGLPPRNLRAVLATRAKDAAGVRDARRRLIESGLSKNAVEGFDPVHIVLLDDKRDYEVRRDEEIRLLGVKAWEMDTIPREKHTADGLFTDLVPRVADTRRVQARFEQRVALLRHVEALRMFAAAHDGKLPNKLDDAGVPLPADPFSGKPFAYVLEDGVAKLRGSAPKREGHALSYEVTVQHKVSPKGELVNPARKSGGNTKQ</sequence>
<organism evidence="2 3">
    <name type="scientific">Gemmata massiliana</name>
    <dbReference type="NCBI Taxonomy" id="1210884"/>
    <lineage>
        <taxon>Bacteria</taxon>
        <taxon>Pseudomonadati</taxon>
        <taxon>Planctomycetota</taxon>
        <taxon>Planctomycetia</taxon>
        <taxon>Gemmatales</taxon>
        <taxon>Gemmataceae</taxon>
        <taxon>Gemmata</taxon>
    </lineage>
</organism>
<protein>
    <submittedName>
        <fullName evidence="2">Uncharacterized protein</fullName>
    </submittedName>
</protein>
<accession>A0A6P2D3L7</accession>
<name>A0A6P2D3L7_9BACT</name>
<dbReference type="RefSeq" id="WP_162670118.1">
    <property type="nucleotide sequence ID" value="NZ_LR593886.1"/>
</dbReference>
<evidence type="ECO:0000256" key="1">
    <source>
        <dbReference type="SAM" id="MobiDB-lite"/>
    </source>
</evidence>
<reference evidence="2 3" key="1">
    <citation type="submission" date="2019-05" db="EMBL/GenBank/DDBJ databases">
        <authorList>
            <consortium name="Science for Life Laboratories"/>
        </authorList>
    </citation>
    <scope>NUCLEOTIDE SEQUENCE [LARGE SCALE GENOMIC DNA]</scope>
    <source>
        <strain evidence="2">Soil9</strain>
    </source>
</reference>
<evidence type="ECO:0000313" key="3">
    <source>
        <dbReference type="Proteomes" id="UP000464178"/>
    </source>
</evidence>
<proteinExistence type="predicted"/>
<dbReference type="KEGG" id="gms:SOIL9_19750"/>
<feature type="region of interest" description="Disordered" evidence="1">
    <location>
        <begin position="448"/>
        <end position="467"/>
    </location>
</feature>
<gene>
    <name evidence="2" type="ORF">SOIL9_19750</name>
</gene>
<keyword evidence="3" id="KW-1185">Reference proteome</keyword>
<dbReference type="Proteomes" id="UP000464178">
    <property type="component" value="Chromosome"/>
</dbReference>